<dbReference type="GO" id="GO:0005737">
    <property type="term" value="C:cytoplasm"/>
    <property type="evidence" value="ECO:0007669"/>
    <property type="project" value="TreeGrafter"/>
</dbReference>
<name>A0A955L8K1_9BACT</name>
<dbReference type="PANTHER" id="PTHR13420:SF7">
    <property type="entry name" value="UPF0235 PROTEIN C15ORF40"/>
    <property type="match status" value="1"/>
</dbReference>
<reference evidence="3" key="1">
    <citation type="submission" date="2020-04" db="EMBL/GenBank/DDBJ databases">
        <authorList>
            <person name="Zhang T."/>
        </authorList>
    </citation>
    <scope>NUCLEOTIDE SEQUENCE</scope>
    <source>
        <strain evidence="3">HKST-UBA11</strain>
    </source>
</reference>
<dbReference type="AlphaFoldDB" id="A0A955L8K1"/>
<dbReference type="HAMAP" id="MF_00634">
    <property type="entry name" value="UPF0235"/>
    <property type="match status" value="1"/>
</dbReference>
<evidence type="ECO:0000313" key="4">
    <source>
        <dbReference type="Proteomes" id="UP000754563"/>
    </source>
</evidence>
<organism evidence="3 4">
    <name type="scientific">Candidatus Dojkabacteria bacterium</name>
    <dbReference type="NCBI Taxonomy" id="2099670"/>
    <lineage>
        <taxon>Bacteria</taxon>
        <taxon>Candidatus Dojkabacteria</taxon>
    </lineage>
</organism>
<comment type="similarity">
    <text evidence="1 2">Belongs to the UPF0235 family.</text>
</comment>
<dbReference type="Pfam" id="PF02594">
    <property type="entry name" value="DUF167"/>
    <property type="match status" value="1"/>
</dbReference>
<dbReference type="PANTHER" id="PTHR13420">
    <property type="entry name" value="UPF0235 PROTEIN C15ORF40"/>
    <property type="match status" value="1"/>
</dbReference>
<sequence length="76" mass="8736">MKRIKVKVHPNKNESQIRDKISREDIDVEVDLKAKPVDNEANKELISLLAKYYNVPRTAVSIVSGNKGRIKHVEIR</sequence>
<comment type="caution">
    <text evidence="3">The sequence shown here is derived from an EMBL/GenBank/DDBJ whole genome shotgun (WGS) entry which is preliminary data.</text>
</comment>
<protein>
    <recommendedName>
        <fullName evidence="2">UPF0235 protein KC717_05270</fullName>
    </recommendedName>
</protein>
<dbReference type="NCBIfam" id="TIGR00251">
    <property type="entry name" value="DUF167 family protein"/>
    <property type="match status" value="1"/>
</dbReference>
<reference evidence="3" key="2">
    <citation type="journal article" date="2021" name="Microbiome">
        <title>Successional dynamics and alternative stable states in a saline activated sludge microbial community over 9 years.</title>
        <authorList>
            <person name="Wang Y."/>
            <person name="Ye J."/>
            <person name="Ju F."/>
            <person name="Liu L."/>
            <person name="Boyd J.A."/>
            <person name="Deng Y."/>
            <person name="Parks D.H."/>
            <person name="Jiang X."/>
            <person name="Yin X."/>
            <person name="Woodcroft B.J."/>
            <person name="Tyson G.W."/>
            <person name="Hugenholtz P."/>
            <person name="Polz M.F."/>
            <person name="Zhang T."/>
        </authorList>
    </citation>
    <scope>NUCLEOTIDE SEQUENCE</scope>
    <source>
        <strain evidence="3">HKST-UBA11</strain>
    </source>
</reference>
<evidence type="ECO:0000313" key="3">
    <source>
        <dbReference type="EMBL" id="MCA9386030.1"/>
    </source>
</evidence>
<dbReference type="Proteomes" id="UP000754563">
    <property type="component" value="Unassembled WGS sequence"/>
</dbReference>
<dbReference type="EMBL" id="JAGQLH010000070">
    <property type="protein sequence ID" value="MCA9386030.1"/>
    <property type="molecule type" value="Genomic_DNA"/>
</dbReference>
<accession>A0A955L8K1</accession>
<evidence type="ECO:0000256" key="2">
    <source>
        <dbReference type="HAMAP-Rule" id="MF_00634"/>
    </source>
</evidence>
<dbReference type="SMART" id="SM01152">
    <property type="entry name" value="DUF167"/>
    <property type="match status" value="1"/>
</dbReference>
<gene>
    <name evidence="3" type="ORF">KC717_05270</name>
</gene>
<proteinExistence type="inferred from homology"/>
<dbReference type="InterPro" id="IPR003746">
    <property type="entry name" value="DUF167"/>
</dbReference>
<evidence type="ECO:0000256" key="1">
    <source>
        <dbReference type="ARBA" id="ARBA00010364"/>
    </source>
</evidence>
<dbReference type="Gene3D" id="3.30.1200.10">
    <property type="entry name" value="YggU-like"/>
    <property type="match status" value="1"/>
</dbReference>
<dbReference type="InterPro" id="IPR036591">
    <property type="entry name" value="YggU-like_sf"/>
</dbReference>
<dbReference type="SUPFAM" id="SSF69786">
    <property type="entry name" value="YggU-like"/>
    <property type="match status" value="1"/>
</dbReference>